<dbReference type="Gene3D" id="1.20.1720.10">
    <property type="entry name" value="Multidrug resistance protein D"/>
    <property type="match status" value="1"/>
</dbReference>
<feature type="transmembrane region" description="Helical" evidence="7">
    <location>
        <begin position="411"/>
        <end position="428"/>
    </location>
</feature>
<feature type="transmembrane region" description="Helical" evidence="7">
    <location>
        <begin position="339"/>
        <end position="358"/>
    </location>
</feature>
<feature type="transmembrane region" description="Helical" evidence="7">
    <location>
        <begin position="313"/>
        <end position="332"/>
    </location>
</feature>
<dbReference type="STRING" id="504798.SAMN05421871_110137"/>
<keyword evidence="6 7" id="KW-0472">Membrane</keyword>
<evidence type="ECO:0000256" key="1">
    <source>
        <dbReference type="ARBA" id="ARBA00004651"/>
    </source>
</evidence>
<organism evidence="9 10">
    <name type="scientific">Actinokineospora alba</name>
    <dbReference type="NCBI Taxonomy" id="504798"/>
    <lineage>
        <taxon>Bacteria</taxon>
        <taxon>Bacillati</taxon>
        <taxon>Actinomycetota</taxon>
        <taxon>Actinomycetes</taxon>
        <taxon>Pseudonocardiales</taxon>
        <taxon>Pseudonocardiaceae</taxon>
        <taxon>Actinokineospora</taxon>
    </lineage>
</organism>
<dbReference type="Proteomes" id="UP000199651">
    <property type="component" value="Unassembled WGS sequence"/>
</dbReference>
<keyword evidence="5 7" id="KW-1133">Transmembrane helix</keyword>
<feature type="transmembrane region" description="Helical" evidence="7">
    <location>
        <begin position="20"/>
        <end position="45"/>
    </location>
</feature>
<keyword evidence="3" id="KW-1003">Cell membrane</keyword>
<feature type="transmembrane region" description="Helical" evidence="7">
    <location>
        <begin position="480"/>
        <end position="500"/>
    </location>
</feature>
<evidence type="ECO:0000313" key="9">
    <source>
        <dbReference type="EMBL" id="SDP56313.1"/>
    </source>
</evidence>
<dbReference type="InterPro" id="IPR020846">
    <property type="entry name" value="MFS_dom"/>
</dbReference>
<dbReference type="PANTHER" id="PTHR42718:SF47">
    <property type="entry name" value="METHYL VIOLOGEN RESISTANCE PROTEIN SMVA"/>
    <property type="match status" value="1"/>
</dbReference>
<evidence type="ECO:0000256" key="3">
    <source>
        <dbReference type="ARBA" id="ARBA00022475"/>
    </source>
</evidence>
<feature type="transmembrane region" description="Helical" evidence="7">
    <location>
        <begin position="233"/>
        <end position="253"/>
    </location>
</feature>
<evidence type="ECO:0000313" key="10">
    <source>
        <dbReference type="Proteomes" id="UP000199651"/>
    </source>
</evidence>
<evidence type="ECO:0000256" key="7">
    <source>
        <dbReference type="SAM" id="Phobius"/>
    </source>
</evidence>
<evidence type="ECO:0000256" key="5">
    <source>
        <dbReference type="ARBA" id="ARBA00022989"/>
    </source>
</evidence>
<dbReference type="OrthoDB" id="4172724at2"/>
<feature type="transmembrane region" description="Helical" evidence="7">
    <location>
        <begin position="274"/>
        <end position="293"/>
    </location>
</feature>
<dbReference type="Gene3D" id="1.20.1250.20">
    <property type="entry name" value="MFS general substrate transporter like domains"/>
    <property type="match status" value="1"/>
</dbReference>
<feature type="domain" description="Major facilitator superfamily (MFS) profile" evidence="8">
    <location>
        <begin position="21"/>
        <end position="504"/>
    </location>
</feature>
<feature type="transmembrane region" description="Helical" evidence="7">
    <location>
        <begin position="87"/>
        <end position="104"/>
    </location>
</feature>
<dbReference type="SUPFAM" id="SSF103473">
    <property type="entry name" value="MFS general substrate transporter"/>
    <property type="match status" value="1"/>
</dbReference>
<evidence type="ECO:0000256" key="2">
    <source>
        <dbReference type="ARBA" id="ARBA00022448"/>
    </source>
</evidence>
<dbReference type="InterPro" id="IPR011701">
    <property type="entry name" value="MFS"/>
</dbReference>
<dbReference type="GO" id="GO:0005886">
    <property type="term" value="C:plasma membrane"/>
    <property type="evidence" value="ECO:0007669"/>
    <property type="project" value="UniProtKB-SubCell"/>
</dbReference>
<dbReference type="InterPro" id="IPR036259">
    <property type="entry name" value="MFS_trans_sf"/>
</dbReference>
<dbReference type="PANTHER" id="PTHR42718">
    <property type="entry name" value="MAJOR FACILITATOR SUPERFAMILY MULTIDRUG TRANSPORTER MFSC"/>
    <property type="match status" value="1"/>
</dbReference>
<feature type="transmembrane region" description="Helical" evidence="7">
    <location>
        <begin position="110"/>
        <end position="133"/>
    </location>
</feature>
<evidence type="ECO:0000256" key="6">
    <source>
        <dbReference type="ARBA" id="ARBA00023136"/>
    </source>
</evidence>
<evidence type="ECO:0000256" key="4">
    <source>
        <dbReference type="ARBA" id="ARBA00022692"/>
    </source>
</evidence>
<dbReference type="RefSeq" id="WP_091381010.1">
    <property type="nucleotide sequence ID" value="NZ_FNDV01000010.1"/>
</dbReference>
<feature type="transmembrane region" description="Helical" evidence="7">
    <location>
        <begin position="145"/>
        <end position="167"/>
    </location>
</feature>
<keyword evidence="2" id="KW-0813">Transport</keyword>
<feature type="transmembrane region" description="Helical" evidence="7">
    <location>
        <begin position="173"/>
        <end position="195"/>
    </location>
</feature>
<accession>A0A1H0TQW0</accession>
<comment type="subcellular location">
    <subcellularLocation>
        <location evidence="1">Cell membrane</location>
        <topology evidence="1">Multi-pass membrane protein</topology>
    </subcellularLocation>
</comment>
<dbReference type="EMBL" id="FNJB01000010">
    <property type="protein sequence ID" value="SDP56313.1"/>
    <property type="molecule type" value="Genomic_DNA"/>
</dbReference>
<feature type="transmembrane region" description="Helical" evidence="7">
    <location>
        <begin position="207"/>
        <end position="227"/>
    </location>
</feature>
<proteinExistence type="predicted"/>
<dbReference type="AlphaFoldDB" id="A0A1H0TQW0"/>
<dbReference type="CDD" id="cd17321">
    <property type="entry name" value="MFS_MMR_MDR_like"/>
    <property type="match status" value="1"/>
</dbReference>
<gene>
    <name evidence="9" type="ORF">SAMN05192558_110137</name>
</gene>
<name>A0A1H0TQW0_9PSEU</name>
<feature type="transmembrane region" description="Helical" evidence="7">
    <location>
        <begin position="364"/>
        <end position="390"/>
    </location>
</feature>
<reference evidence="10" key="1">
    <citation type="submission" date="2016-10" db="EMBL/GenBank/DDBJ databases">
        <authorList>
            <person name="Varghese N."/>
            <person name="Submissions S."/>
        </authorList>
    </citation>
    <scope>NUCLEOTIDE SEQUENCE [LARGE SCALE GENOMIC DNA]</scope>
    <source>
        <strain evidence="10">IBRC-M 10655</strain>
    </source>
</reference>
<keyword evidence="10" id="KW-1185">Reference proteome</keyword>
<protein>
    <submittedName>
        <fullName evidence="9">MFS transporter, DHA2 family, multidrug resistance protein</fullName>
    </submittedName>
</protein>
<feature type="transmembrane region" description="Helical" evidence="7">
    <location>
        <begin position="57"/>
        <end position="75"/>
    </location>
</feature>
<dbReference type="Pfam" id="PF07690">
    <property type="entry name" value="MFS_1"/>
    <property type="match status" value="1"/>
</dbReference>
<keyword evidence="4 7" id="KW-0812">Transmembrane</keyword>
<dbReference type="GO" id="GO:0022857">
    <property type="term" value="F:transmembrane transporter activity"/>
    <property type="evidence" value="ECO:0007669"/>
    <property type="project" value="InterPro"/>
</dbReference>
<sequence length="513" mass="52716">MVTQSSPTDTTPTAGRREWIGLAVLVLPCVLVSMDLSVLFLALPFLSADLRPSGTELLWIMDIYGFLLAGLLITMGSLGDRIGRRRLLLCGGFAFAAASVLAAYSDSPTMLIAARALLGVAGATLAPATLSLIRNMFHDAKQRMVAVSVWTAGFSGGALIGPIAGGILLEHFWWGSVFLINVPVMVLLLVLGPLLLPEFRDPRPGKLDLVSVVLSLGAVLLVIYGIKKLAADGAHWLPVATIVVGSVLGVVFVRRQGKLPTPMIDVRLFAERPFSVALLAGTLMMFVMTGFGWSSSQYLQLVLDMRPFTAALWTLPMFGGMAVGIGSVAALTRWLRPGHVVGVGFAVAAAGFAGLTQVDPVSGLPVLVAAGAVMAAGLGMVAALATDMVVATAPPERAGAASALSETGSEFGGALGIALLGGAAATVYRARMADALPPGIPPEAGETLGATAESASGLPARVGDPWLTAAQAAFTDGLQVTALIAACLTALAAVAATVLLGRVPKRDATPDSH</sequence>
<evidence type="ECO:0000259" key="8">
    <source>
        <dbReference type="PROSITE" id="PS50850"/>
    </source>
</evidence>
<dbReference type="PROSITE" id="PS50850">
    <property type="entry name" value="MFS"/>
    <property type="match status" value="1"/>
</dbReference>